<dbReference type="Gene3D" id="3.30.465.10">
    <property type="match status" value="1"/>
</dbReference>
<keyword evidence="3 5" id="KW-0560">Oxidoreductase</keyword>
<name>A0A1Q9AA50_9HYPH</name>
<dbReference type="InterPro" id="IPR016167">
    <property type="entry name" value="FAD-bd_PCMH_sub1"/>
</dbReference>
<dbReference type="GO" id="GO:0043885">
    <property type="term" value="F:anaerobic carbon-monoxide dehydrogenase activity"/>
    <property type="evidence" value="ECO:0007669"/>
    <property type="project" value="UniProtKB-EC"/>
</dbReference>
<dbReference type="InterPro" id="IPR016169">
    <property type="entry name" value="FAD-bd_PCMH_sub2"/>
</dbReference>
<keyword evidence="2" id="KW-0274">FAD</keyword>
<gene>
    <name evidence="6" type="ORF">BJF91_16825</name>
    <name evidence="5" type="ORF">GGQ71_004382</name>
</gene>
<evidence type="ECO:0000259" key="4">
    <source>
        <dbReference type="PROSITE" id="PS51387"/>
    </source>
</evidence>
<proteinExistence type="predicted"/>
<dbReference type="OrthoDB" id="7907344at2"/>
<evidence type="ECO:0000313" key="8">
    <source>
        <dbReference type="Proteomes" id="UP000544107"/>
    </source>
</evidence>
<sequence>MFDNRDRSLIVAGSIEEALAAVGQGAKILAGGTWLMRDPRRGRPLPSALVSLHKLAGFNTVDIEADRIVIGAAVSHQELGRSLAGFAGLEAVAAAAASAANPAVRRVATIGGNLCTQDFSAADLVPALLAVEATVELQGVDGTLVIPFFSFLADRKRLLTDMMLSKVFLRRDILASAHARLPLRRAGDYPVAIVSLALCADGKICAAVGSVEDVGRRWTALEKAFAAQPGGRPADAKSAEALAVESNDFKGRDGIEADGWYRRQVLPALVRRSMSVLLNREVGR</sequence>
<dbReference type="STRING" id="887144.BJF91_16825"/>
<evidence type="ECO:0000256" key="1">
    <source>
        <dbReference type="ARBA" id="ARBA00022630"/>
    </source>
</evidence>
<dbReference type="InterPro" id="IPR036318">
    <property type="entry name" value="FAD-bd_PCMH-like_sf"/>
</dbReference>
<reference evidence="6 7" key="1">
    <citation type="submission" date="2016-09" db="EMBL/GenBank/DDBJ databases">
        <title>Rhizobium oryziradicis sp. nov., isolated from the root of rice.</title>
        <authorList>
            <person name="Zhao J."/>
            <person name="Zhang X."/>
        </authorList>
    </citation>
    <scope>NUCLEOTIDE SEQUENCE [LARGE SCALE GENOMIC DNA]</scope>
    <source>
        <strain evidence="6 7">14971</strain>
    </source>
</reference>
<dbReference type="Pfam" id="PF00941">
    <property type="entry name" value="FAD_binding_5"/>
    <property type="match status" value="1"/>
</dbReference>
<dbReference type="GO" id="GO:0071949">
    <property type="term" value="F:FAD binding"/>
    <property type="evidence" value="ECO:0007669"/>
    <property type="project" value="InterPro"/>
</dbReference>
<dbReference type="InterPro" id="IPR051312">
    <property type="entry name" value="Diverse_Substr_Oxidored"/>
</dbReference>
<dbReference type="Gene3D" id="3.30.390.50">
    <property type="entry name" value="CO dehydrogenase flavoprotein, C-terminal domain"/>
    <property type="match status" value="1"/>
</dbReference>
<dbReference type="EMBL" id="JACIED010000006">
    <property type="protein sequence ID" value="MBB4010085.1"/>
    <property type="molecule type" value="Genomic_DNA"/>
</dbReference>
<evidence type="ECO:0000313" key="7">
    <source>
        <dbReference type="Proteomes" id="UP000185598"/>
    </source>
</evidence>
<dbReference type="Gene3D" id="3.30.43.10">
    <property type="entry name" value="Uridine Diphospho-n-acetylenolpyruvylglucosamine Reductase, domain 2"/>
    <property type="match status" value="1"/>
</dbReference>
<accession>A0A1Q9AA50</accession>
<dbReference type="Proteomes" id="UP000185598">
    <property type="component" value="Unassembled WGS sequence"/>
</dbReference>
<comment type="caution">
    <text evidence="6">The sequence shown here is derived from an EMBL/GenBank/DDBJ whole genome shotgun (WGS) entry which is preliminary data.</text>
</comment>
<dbReference type="InterPro" id="IPR005107">
    <property type="entry name" value="CO_DH_flav_C"/>
</dbReference>
<dbReference type="PANTHER" id="PTHR42659:SF2">
    <property type="entry name" value="XANTHINE DEHYDROGENASE SUBUNIT C-RELATED"/>
    <property type="match status" value="1"/>
</dbReference>
<evidence type="ECO:0000256" key="2">
    <source>
        <dbReference type="ARBA" id="ARBA00022827"/>
    </source>
</evidence>
<evidence type="ECO:0000256" key="3">
    <source>
        <dbReference type="ARBA" id="ARBA00023002"/>
    </source>
</evidence>
<dbReference type="AlphaFoldDB" id="A0A1Q9AA50"/>
<dbReference type="EC" id="1.2.7.4" evidence="5"/>
<dbReference type="PROSITE" id="PS51387">
    <property type="entry name" value="FAD_PCMH"/>
    <property type="match status" value="1"/>
</dbReference>
<dbReference type="SUPFAM" id="SSF55447">
    <property type="entry name" value="CO dehydrogenase flavoprotein C-terminal domain-like"/>
    <property type="match status" value="1"/>
</dbReference>
<protein>
    <submittedName>
        <fullName evidence="5">Carbon-monoxide dehydrogenase medium subunit</fullName>
        <ecNumber evidence="5">1.2.7.4</ecNumber>
    </submittedName>
    <submittedName>
        <fullName evidence="6">Molybdopterin dehydrogenase</fullName>
    </submittedName>
</protein>
<dbReference type="InterPro" id="IPR036683">
    <property type="entry name" value="CO_DH_flav_C_dom_sf"/>
</dbReference>
<evidence type="ECO:0000313" key="6">
    <source>
        <dbReference type="EMBL" id="OLP51688.1"/>
    </source>
</evidence>
<keyword evidence="7" id="KW-1185">Reference proteome</keyword>
<feature type="domain" description="FAD-binding PCMH-type" evidence="4">
    <location>
        <begin position="2"/>
        <end position="184"/>
    </location>
</feature>
<dbReference type="Proteomes" id="UP000544107">
    <property type="component" value="Unassembled WGS sequence"/>
</dbReference>
<dbReference type="PANTHER" id="PTHR42659">
    <property type="entry name" value="XANTHINE DEHYDROGENASE SUBUNIT C-RELATED"/>
    <property type="match status" value="1"/>
</dbReference>
<dbReference type="EMBL" id="MKIN01000019">
    <property type="protein sequence ID" value="OLP51688.1"/>
    <property type="molecule type" value="Genomic_DNA"/>
</dbReference>
<organism evidence="6 7">
    <name type="scientific">Allorhizobium taibaishanense</name>
    <dbReference type="NCBI Taxonomy" id="887144"/>
    <lineage>
        <taxon>Bacteria</taxon>
        <taxon>Pseudomonadati</taxon>
        <taxon>Pseudomonadota</taxon>
        <taxon>Alphaproteobacteria</taxon>
        <taxon>Hyphomicrobiales</taxon>
        <taxon>Rhizobiaceae</taxon>
        <taxon>Rhizobium/Agrobacterium group</taxon>
        <taxon>Allorhizobium</taxon>
    </lineage>
</organism>
<dbReference type="SMART" id="SM01092">
    <property type="entry name" value="CO_deh_flav_C"/>
    <property type="match status" value="1"/>
</dbReference>
<dbReference type="SUPFAM" id="SSF56176">
    <property type="entry name" value="FAD-binding/transporter-associated domain-like"/>
    <property type="match status" value="1"/>
</dbReference>
<dbReference type="InterPro" id="IPR016166">
    <property type="entry name" value="FAD-bd_PCMH"/>
</dbReference>
<evidence type="ECO:0000313" key="5">
    <source>
        <dbReference type="EMBL" id="MBB4010085.1"/>
    </source>
</evidence>
<reference evidence="5 8" key="2">
    <citation type="submission" date="2020-08" db="EMBL/GenBank/DDBJ databases">
        <title>Genomic Encyclopedia of Type Strains, Phase IV (KMG-IV): sequencing the most valuable type-strain genomes for metagenomic binning, comparative biology and taxonomic classification.</title>
        <authorList>
            <person name="Goeker M."/>
        </authorList>
    </citation>
    <scope>NUCLEOTIDE SEQUENCE [LARGE SCALE GENOMIC DNA]</scope>
    <source>
        <strain evidence="5 8">DSM 100021</strain>
    </source>
</reference>
<keyword evidence="1" id="KW-0285">Flavoprotein</keyword>
<dbReference type="RefSeq" id="WP_075613382.1">
    <property type="nucleotide sequence ID" value="NZ_JACIED010000006.1"/>
</dbReference>
<dbReference type="InterPro" id="IPR002346">
    <property type="entry name" value="Mopterin_DH_FAD-bd"/>
</dbReference>